<dbReference type="Proteomes" id="UP000242642">
    <property type="component" value="Unassembled WGS sequence"/>
</dbReference>
<name>A0A1I0CZZ9_9GAMM</name>
<keyword evidence="1" id="KW-0472">Membrane</keyword>
<dbReference type="AlphaFoldDB" id="A0A1I0CZZ9"/>
<gene>
    <name evidence="3" type="ORF">SAMN02583745_01797</name>
</gene>
<feature type="domain" description="Peptidase S26" evidence="2">
    <location>
        <begin position="69"/>
        <end position="170"/>
    </location>
</feature>
<evidence type="ECO:0000256" key="1">
    <source>
        <dbReference type="SAM" id="Phobius"/>
    </source>
</evidence>
<dbReference type="STRING" id="1123402.SAMN02583745_01797"/>
<proteinExistence type="predicted"/>
<evidence type="ECO:0000259" key="2">
    <source>
        <dbReference type="Pfam" id="PF10502"/>
    </source>
</evidence>
<dbReference type="InterPro" id="IPR036286">
    <property type="entry name" value="LexA/Signal_pep-like_sf"/>
</dbReference>
<evidence type="ECO:0000313" key="3">
    <source>
        <dbReference type="EMBL" id="SET25382.1"/>
    </source>
</evidence>
<dbReference type="GO" id="GO:0006465">
    <property type="term" value="P:signal peptide processing"/>
    <property type="evidence" value="ECO:0007669"/>
    <property type="project" value="InterPro"/>
</dbReference>
<sequence>MNLFIRLIPPKLFLLKMVIIGSFIILLLAYVSKRYFIGFDSQDDRCIPQYSLYLIDKWDKNLIKNRFYAFRATNLEPLYQDGTIMLKQLTGLPGDEVQVTEKYVMINDKPINFGMNLASKLGMRPDYFIRNLTIDSKEYWFSGISETSFDSRYFGSVKQMDIIGRAIPLW</sequence>
<dbReference type="Pfam" id="PF10502">
    <property type="entry name" value="Peptidase_S26"/>
    <property type="match status" value="1"/>
</dbReference>
<accession>A0A1I0CZZ9</accession>
<reference evidence="4" key="1">
    <citation type="submission" date="2016-10" db="EMBL/GenBank/DDBJ databases">
        <authorList>
            <person name="Varghese N."/>
            <person name="Submissions S."/>
        </authorList>
    </citation>
    <scope>NUCLEOTIDE SEQUENCE [LARGE SCALE GENOMIC DNA]</scope>
    <source>
        <strain evidence="4">DSM 18579</strain>
    </source>
</reference>
<organism evidence="3 4">
    <name type="scientific">Thorsellia anophelis DSM 18579</name>
    <dbReference type="NCBI Taxonomy" id="1123402"/>
    <lineage>
        <taxon>Bacteria</taxon>
        <taxon>Pseudomonadati</taxon>
        <taxon>Pseudomonadota</taxon>
        <taxon>Gammaproteobacteria</taxon>
        <taxon>Enterobacterales</taxon>
        <taxon>Thorselliaceae</taxon>
        <taxon>Thorsellia</taxon>
    </lineage>
</organism>
<protein>
    <submittedName>
        <fullName evidence="3">Conjugal transfer pilin signal peptidase TrbI</fullName>
    </submittedName>
</protein>
<dbReference type="Gene3D" id="2.10.109.10">
    <property type="entry name" value="Umud Fragment, subunit A"/>
    <property type="match status" value="1"/>
</dbReference>
<dbReference type="EMBL" id="FOHV01000013">
    <property type="protein sequence ID" value="SET25382.1"/>
    <property type="molecule type" value="Genomic_DNA"/>
</dbReference>
<keyword evidence="1" id="KW-0812">Transmembrane</keyword>
<keyword evidence="1" id="KW-1133">Transmembrane helix</keyword>
<dbReference type="RefSeq" id="WP_218139500.1">
    <property type="nucleotide sequence ID" value="NZ_FOHV01000013.1"/>
</dbReference>
<dbReference type="SUPFAM" id="SSF51306">
    <property type="entry name" value="LexA/Signal peptidase"/>
    <property type="match status" value="1"/>
</dbReference>
<feature type="transmembrane region" description="Helical" evidence="1">
    <location>
        <begin position="12"/>
        <end position="31"/>
    </location>
</feature>
<dbReference type="GO" id="GO:0004252">
    <property type="term" value="F:serine-type endopeptidase activity"/>
    <property type="evidence" value="ECO:0007669"/>
    <property type="project" value="InterPro"/>
</dbReference>
<dbReference type="InterPro" id="IPR019533">
    <property type="entry name" value="Peptidase_S26"/>
</dbReference>
<evidence type="ECO:0000313" key="4">
    <source>
        <dbReference type="Proteomes" id="UP000242642"/>
    </source>
</evidence>
<keyword evidence="4" id="KW-1185">Reference proteome</keyword>